<reference evidence="7" key="2">
    <citation type="submission" date="2025-08" db="UniProtKB">
        <authorList>
            <consortium name="Ensembl"/>
        </authorList>
    </citation>
    <scope>IDENTIFICATION</scope>
</reference>
<evidence type="ECO:0000256" key="2">
    <source>
        <dbReference type="ARBA" id="ARBA00022679"/>
    </source>
</evidence>
<evidence type="ECO:0000256" key="3">
    <source>
        <dbReference type="ARBA" id="ARBA00022741"/>
    </source>
</evidence>
<dbReference type="AlphaFoldDB" id="H2ZJ56"/>
<organism evidence="7 8">
    <name type="scientific">Ciona savignyi</name>
    <name type="common">Pacific transparent sea squirt</name>
    <dbReference type="NCBI Taxonomy" id="51511"/>
    <lineage>
        <taxon>Eukaryota</taxon>
        <taxon>Metazoa</taxon>
        <taxon>Chordata</taxon>
        <taxon>Tunicata</taxon>
        <taxon>Ascidiacea</taxon>
        <taxon>Phlebobranchia</taxon>
        <taxon>Cionidae</taxon>
        <taxon>Ciona</taxon>
    </lineage>
</organism>
<evidence type="ECO:0000256" key="6">
    <source>
        <dbReference type="SAM" id="MobiDB-lite"/>
    </source>
</evidence>
<feature type="compositionally biased region" description="Low complexity" evidence="6">
    <location>
        <begin position="136"/>
        <end position="155"/>
    </location>
</feature>
<reference evidence="8" key="1">
    <citation type="submission" date="2003-08" db="EMBL/GenBank/DDBJ databases">
        <authorList>
            <person name="Birren B."/>
            <person name="Nusbaum C."/>
            <person name="Abebe A."/>
            <person name="Abouelleil A."/>
            <person name="Adekoya E."/>
            <person name="Ait-zahra M."/>
            <person name="Allen N."/>
            <person name="Allen T."/>
            <person name="An P."/>
            <person name="Anderson M."/>
            <person name="Anderson S."/>
            <person name="Arachchi H."/>
            <person name="Armbruster J."/>
            <person name="Bachantsang P."/>
            <person name="Baldwin J."/>
            <person name="Barry A."/>
            <person name="Bayul T."/>
            <person name="Blitshsteyn B."/>
            <person name="Bloom T."/>
            <person name="Blye J."/>
            <person name="Boguslavskiy L."/>
            <person name="Borowsky M."/>
            <person name="Boukhgalter B."/>
            <person name="Brunache A."/>
            <person name="Butler J."/>
            <person name="Calixte N."/>
            <person name="Calvo S."/>
            <person name="Camarata J."/>
            <person name="Campo K."/>
            <person name="Chang J."/>
            <person name="Cheshatsang Y."/>
            <person name="Citroen M."/>
            <person name="Collymore A."/>
            <person name="Considine T."/>
            <person name="Cook A."/>
            <person name="Cooke P."/>
            <person name="Corum B."/>
            <person name="Cuomo C."/>
            <person name="David R."/>
            <person name="Dawoe T."/>
            <person name="Degray S."/>
            <person name="Dodge S."/>
            <person name="Dooley K."/>
            <person name="Dorje P."/>
            <person name="Dorjee K."/>
            <person name="Dorris L."/>
            <person name="Duffey N."/>
            <person name="Dupes A."/>
            <person name="Elkins T."/>
            <person name="Engels R."/>
            <person name="Erickson J."/>
            <person name="Farina A."/>
            <person name="Faro S."/>
            <person name="Ferreira P."/>
            <person name="Fischer H."/>
            <person name="Fitzgerald M."/>
            <person name="Foley K."/>
            <person name="Gage D."/>
            <person name="Galagan J."/>
            <person name="Gearin G."/>
            <person name="Gnerre S."/>
            <person name="Gnirke A."/>
            <person name="Goyette A."/>
            <person name="Graham J."/>
            <person name="Grandbois E."/>
            <person name="Gyaltsen K."/>
            <person name="Hafez N."/>
            <person name="Hagopian D."/>
            <person name="Hagos B."/>
            <person name="Hall J."/>
            <person name="Hatcher B."/>
            <person name="Heller A."/>
            <person name="Higgins H."/>
            <person name="Honan T."/>
            <person name="Horn A."/>
            <person name="Houde N."/>
            <person name="Hughes L."/>
            <person name="Hulme W."/>
            <person name="Husby E."/>
            <person name="Iliev I."/>
            <person name="Jaffe D."/>
            <person name="Jones C."/>
            <person name="Kamal M."/>
            <person name="Kamat A."/>
            <person name="Kamvysselis M."/>
            <person name="Karlsson E."/>
            <person name="Kells C."/>
            <person name="Kieu A."/>
            <person name="Kisner P."/>
            <person name="Kodira C."/>
            <person name="Kulbokas E."/>
            <person name="Labutti K."/>
            <person name="Lama D."/>
            <person name="Landers T."/>
            <person name="Leger J."/>
            <person name="Levine S."/>
            <person name="Lewis D."/>
            <person name="Lewis T."/>
            <person name="Lindblad-toh K."/>
            <person name="Liu X."/>
            <person name="Lokyitsang T."/>
            <person name="Lokyitsang Y."/>
            <person name="Lucien O."/>
            <person name="Lui A."/>
            <person name="Ma L.J."/>
            <person name="Mabbitt R."/>
            <person name="Macdonald J."/>
            <person name="Maclean C."/>
            <person name="Major J."/>
            <person name="Manning J."/>
            <person name="Marabella R."/>
            <person name="Maru K."/>
            <person name="Matthews C."/>
            <person name="Mauceli E."/>
            <person name="Mccarthy M."/>
            <person name="Mcdonough S."/>
            <person name="Mcghee T."/>
            <person name="Meldrim J."/>
            <person name="Meneus L."/>
            <person name="Mesirov J."/>
            <person name="Mihalev A."/>
            <person name="Mihova T."/>
            <person name="Mikkelsen T."/>
            <person name="Mlenga V."/>
            <person name="Moru K."/>
            <person name="Mozes J."/>
            <person name="Mulrain L."/>
            <person name="Munson G."/>
            <person name="Naylor J."/>
            <person name="Newes C."/>
            <person name="Nguyen C."/>
            <person name="Nguyen N."/>
            <person name="Nguyen T."/>
            <person name="Nicol R."/>
            <person name="Nielsen C."/>
            <person name="Nizzari M."/>
            <person name="Norbu C."/>
            <person name="Norbu N."/>
            <person name="O'donnell P."/>
            <person name="Okoawo O."/>
            <person name="O'leary S."/>
            <person name="Omotosho B."/>
            <person name="O'neill K."/>
            <person name="Osman S."/>
            <person name="Parker S."/>
            <person name="Perrin D."/>
            <person name="Phunkhang P."/>
            <person name="Piqani B."/>
            <person name="Purcell S."/>
            <person name="Rachupka T."/>
            <person name="Ramasamy U."/>
            <person name="Rameau R."/>
            <person name="Ray V."/>
            <person name="Raymond C."/>
            <person name="Retta R."/>
            <person name="Richardson S."/>
            <person name="Rise C."/>
            <person name="Rodriguez J."/>
            <person name="Rogers J."/>
            <person name="Rogov P."/>
            <person name="Rutman M."/>
            <person name="Schupbach R."/>
            <person name="Seaman C."/>
            <person name="Settipalli S."/>
            <person name="Sharpe T."/>
            <person name="Sheridan J."/>
            <person name="Sherpa N."/>
            <person name="Shi J."/>
            <person name="Smirnov S."/>
            <person name="Smith C."/>
            <person name="Sougnez C."/>
            <person name="Spencer B."/>
            <person name="Stalker J."/>
            <person name="Stange-thomann N."/>
            <person name="Stavropoulos S."/>
            <person name="Stetson K."/>
            <person name="Stone C."/>
            <person name="Stone S."/>
            <person name="Stubbs M."/>
            <person name="Talamas J."/>
            <person name="Tchuinga P."/>
            <person name="Tenzing P."/>
            <person name="Tesfaye S."/>
            <person name="Theodore J."/>
            <person name="Thoulutsang Y."/>
            <person name="Topham K."/>
            <person name="Towey S."/>
            <person name="Tsamla T."/>
            <person name="Tsomo N."/>
            <person name="Vallee D."/>
            <person name="Vassiliev H."/>
            <person name="Venkataraman V."/>
            <person name="Vinson J."/>
            <person name="Vo A."/>
            <person name="Wade C."/>
            <person name="Wang S."/>
            <person name="Wangchuk T."/>
            <person name="Wangdi T."/>
            <person name="Whittaker C."/>
            <person name="Wilkinson J."/>
            <person name="Wu Y."/>
            <person name="Wyman D."/>
            <person name="Yadav S."/>
            <person name="Yang S."/>
            <person name="Yang X."/>
            <person name="Yeager S."/>
            <person name="Yee E."/>
            <person name="Young G."/>
            <person name="Zainoun J."/>
            <person name="Zembeck L."/>
            <person name="Zimmer A."/>
            <person name="Zody M."/>
            <person name="Lander E."/>
        </authorList>
    </citation>
    <scope>NUCLEOTIDE SEQUENCE [LARGE SCALE GENOMIC DNA]</scope>
</reference>
<accession>H2ZJ56</accession>
<evidence type="ECO:0000256" key="5">
    <source>
        <dbReference type="ARBA" id="ARBA00022840"/>
    </source>
</evidence>
<dbReference type="Gene3D" id="1.10.510.10">
    <property type="entry name" value="Transferase(Phosphotransferase) domain 1"/>
    <property type="match status" value="1"/>
</dbReference>
<feature type="region of interest" description="Disordered" evidence="6">
    <location>
        <begin position="72"/>
        <end position="91"/>
    </location>
</feature>
<feature type="compositionally biased region" description="Polar residues" evidence="6">
    <location>
        <begin position="205"/>
        <end position="228"/>
    </location>
</feature>
<dbReference type="SUPFAM" id="SSF56112">
    <property type="entry name" value="Protein kinase-like (PK-like)"/>
    <property type="match status" value="1"/>
</dbReference>
<keyword evidence="3" id="KW-0547">Nucleotide-binding</keyword>
<evidence type="ECO:0000313" key="7">
    <source>
        <dbReference type="Ensembl" id="ENSCSAVP00000017622.1"/>
    </source>
</evidence>
<keyword evidence="1" id="KW-0723">Serine/threonine-protein kinase</keyword>
<dbReference type="GeneTree" id="ENSGT00940000157408"/>
<evidence type="ECO:0000256" key="1">
    <source>
        <dbReference type="ARBA" id="ARBA00022527"/>
    </source>
</evidence>
<dbReference type="Proteomes" id="UP000007875">
    <property type="component" value="Unassembled WGS sequence"/>
</dbReference>
<dbReference type="GO" id="GO:0005524">
    <property type="term" value="F:ATP binding"/>
    <property type="evidence" value="ECO:0007669"/>
    <property type="project" value="UniProtKB-KW"/>
</dbReference>
<feature type="compositionally biased region" description="Polar residues" evidence="6">
    <location>
        <begin position="332"/>
        <end position="364"/>
    </location>
</feature>
<dbReference type="Ensembl" id="ENSCSAVT00000017814.1">
    <property type="protein sequence ID" value="ENSCSAVP00000017622.1"/>
    <property type="gene ID" value="ENSCSAVG00000010372.1"/>
</dbReference>
<feature type="region of interest" description="Disordered" evidence="6">
    <location>
        <begin position="327"/>
        <end position="364"/>
    </location>
</feature>
<protein>
    <submittedName>
        <fullName evidence="7">Uncharacterized protein</fullName>
    </submittedName>
</protein>
<keyword evidence="2" id="KW-0808">Transferase</keyword>
<feature type="region of interest" description="Disordered" evidence="6">
    <location>
        <begin position="128"/>
        <end position="166"/>
    </location>
</feature>
<dbReference type="PANTHER" id="PTHR24058:SF28">
    <property type="entry name" value="SERINE_THREONINE-PROTEIN KINASE MINIBRAIN"/>
    <property type="match status" value="1"/>
</dbReference>
<dbReference type="InterPro" id="IPR011009">
    <property type="entry name" value="Kinase-like_dom_sf"/>
</dbReference>
<reference evidence="7" key="3">
    <citation type="submission" date="2025-09" db="UniProtKB">
        <authorList>
            <consortium name="Ensembl"/>
        </authorList>
    </citation>
    <scope>IDENTIFICATION</scope>
</reference>
<keyword evidence="4" id="KW-0418">Kinase</keyword>
<dbReference type="GO" id="GO:0004674">
    <property type="term" value="F:protein serine/threonine kinase activity"/>
    <property type="evidence" value="ECO:0007669"/>
    <property type="project" value="UniProtKB-KW"/>
</dbReference>
<name>H2ZJ56_CIOSA</name>
<keyword evidence="8" id="KW-1185">Reference proteome</keyword>
<dbReference type="PANTHER" id="PTHR24058">
    <property type="entry name" value="DUAL SPECIFICITY PROTEIN KINASE"/>
    <property type="match status" value="1"/>
</dbReference>
<proteinExistence type="predicted"/>
<dbReference type="InterPro" id="IPR050494">
    <property type="entry name" value="Ser_Thr_dual-spec_kinase"/>
</dbReference>
<evidence type="ECO:0000256" key="4">
    <source>
        <dbReference type="ARBA" id="ARBA00022777"/>
    </source>
</evidence>
<evidence type="ECO:0000313" key="8">
    <source>
        <dbReference type="Proteomes" id="UP000007875"/>
    </source>
</evidence>
<sequence length="364" mass="39454">MHTGEPIFAGSNEEDQMNKIVEVLGMPPQHMLDSASSQKVRKFFERNQDGTWRVKKQGKKYKEPCSRKLNDILGVETGGPGGRRSGEAGHTEQDYLKFKDLIQRMLTYDPKDRLTPFYALQHSFFKKTADGSTNTSSSPAQDLSSSSTGSSGSSGRARSDPGTHPVFTTNAEIYAAESTTVTYASSGYPTGAYISPSTIASSSKLSHIKSPQNNPSFTQYPTASTQLPGGNYPSPSSPSHRNNGQHYLINSQTQPPFGTIGGVPFNNPHYGGTSPPHTIPSSYYQPSLPGGTGDMLGLQPPTVMIPQHQLLPPTMVQPLLPMDFGQQPLIRVSNQPNQSYHTRTHSQQDSPMTGVQVQSPVPSS</sequence>
<dbReference type="HOGENOM" id="CLU_760652_0_0_1"/>
<keyword evidence="5" id="KW-0067">ATP-binding</keyword>
<feature type="region of interest" description="Disordered" evidence="6">
    <location>
        <begin position="205"/>
        <end position="244"/>
    </location>
</feature>